<dbReference type="HOGENOM" id="CLU_000604_1_22_11"/>
<feature type="domain" description="ABC transporter" evidence="5">
    <location>
        <begin position="5"/>
        <end position="248"/>
    </location>
</feature>
<dbReference type="NCBIfam" id="TIGR00972">
    <property type="entry name" value="3a0107s01c2"/>
    <property type="match status" value="1"/>
</dbReference>
<evidence type="ECO:0000259" key="5">
    <source>
        <dbReference type="PROSITE" id="PS50893"/>
    </source>
</evidence>
<reference evidence="6 7" key="1">
    <citation type="submission" date="2010-12" db="EMBL/GenBank/DDBJ databases">
        <authorList>
            <person name="Muzny D."/>
            <person name="Qin X."/>
            <person name="Buhay C."/>
            <person name="Dugan-Rocha S."/>
            <person name="Ding Y."/>
            <person name="Chen G."/>
            <person name="Hawes A."/>
            <person name="Holder M."/>
            <person name="Jhangiani S."/>
            <person name="Johnson A."/>
            <person name="Khan Z."/>
            <person name="Li Z."/>
            <person name="Liu W."/>
            <person name="Liu X."/>
            <person name="Perez L."/>
            <person name="Shen H."/>
            <person name="Wang Q."/>
            <person name="Watt J."/>
            <person name="Xi L."/>
            <person name="Xin Y."/>
            <person name="Zhou J."/>
            <person name="Deng J."/>
            <person name="Jiang H."/>
            <person name="Liu Y."/>
            <person name="Qu J."/>
            <person name="Song X.-Z."/>
            <person name="Zhang L."/>
            <person name="Villasana D."/>
            <person name="Johnson A."/>
            <person name="Liu J."/>
            <person name="Liyanage D."/>
            <person name="Lorensuhewa L."/>
            <person name="Robinson T."/>
            <person name="Song A."/>
            <person name="Song B.-B."/>
            <person name="Dinh H."/>
            <person name="Thornton R."/>
            <person name="Coyle M."/>
            <person name="Francisco L."/>
            <person name="Jackson L."/>
            <person name="Javaid M."/>
            <person name="Korchina V."/>
            <person name="Kovar C."/>
            <person name="Mata R."/>
            <person name="Mathew T."/>
            <person name="Ngo R."/>
            <person name="Nguyen L."/>
            <person name="Nguyen N."/>
            <person name="Okwuonu G."/>
            <person name="Ongeri F."/>
            <person name="Pham C."/>
            <person name="Simmons D."/>
            <person name="Wilczek-Boney K."/>
            <person name="Hale W."/>
            <person name="Jakkamsetti A."/>
            <person name="Pham P."/>
            <person name="Ruth R."/>
            <person name="San Lucas F."/>
            <person name="Warren J."/>
            <person name="Zhang J."/>
            <person name="Zhao Z."/>
            <person name="Zhou C."/>
            <person name="Zhu D."/>
            <person name="Lee S."/>
            <person name="Bess C."/>
            <person name="Blankenburg K."/>
            <person name="Forbes L."/>
            <person name="Fu Q."/>
            <person name="Gubbala S."/>
            <person name="Hirani K."/>
            <person name="Jayaseelan J.C."/>
            <person name="Lara F."/>
            <person name="Munidasa M."/>
            <person name="Palculict T."/>
            <person name="Patil S."/>
            <person name="Pu L.-L."/>
            <person name="Saada N."/>
            <person name="Tang L."/>
            <person name="Weissenberger G."/>
            <person name="Zhu Y."/>
            <person name="Hemphill L."/>
            <person name="Shang Y."/>
            <person name="Youmans B."/>
            <person name="Ayvaz T."/>
            <person name="Ross M."/>
            <person name="Santibanez J."/>
            <person name="Aqrawi P."/>
            <person name="Gross S."/>
            <person name="Joshi V."/>
            <person name="Fowler G."/>
            <person name="Nazareth L."/>
            <person name="Reid J."/>
            <person name="Worley K."/>
            <person name="Petrosino J."/>
            <person name="Highlander S."/>
            <person name="Gibbs R."/>
        </authorList>
    </citation>
    <scope>NUCLEOTIDE SEQUENCE [LARGE SCALE GENOMIC DNA]</scope>
    <source>
        <strain evidence="6 7">DSM 10105</strain>
    </source>
</reference>
<dbReference type="CDD" id="cd03260">
    <property type="entry name" value="ABC_PstB_phosphate_transporter"/>
    <property type="match status" value="1"/>
</dbReference>
<dbReference type="InterPro" id="IPR003439">
    <property type="entry name" value="ABC_transporter-like_ATP-bd"/>
</dbReference>
<evidence type="ECO:0000313" key="6">
    <source>
        <dbReference type="EMBL" id="EFT82643.1"/>
    </source>
</evidence>
<dbReference type="Pfam" id="PF00005">
    <property type="entry name" value="ABC_tran"/>
    <property type="match status" value="1"/>
</dbReference>
<dbReference type="RefSeq" id="WP_006289707.1">
    <property type="nucleotide sequence ID" value="NZ_AP012333.1"/>
</dbReference>
<comment type="caution">
    <text evidence="6">The sequence shown here is derived from an EMBL/GenBank/DDBJ whole genome shotgun (WGS) entry which is preliminary data.</text>
</comment>
<dbReference type="PROSITE" id="PS00211">
    <property type="entry name" value="ABC_TRANSPORTER_1"/>
    <property type="match status" value="1"/>
</dbReference>
<keyword evidence="6" id="KW-0378">Hydrolase</keyword>
<protein>
    <submittedName>
        <fullName evidence="6">Phosphate ABC transporter, ATP-binding protein</fullName>
        <ecNumber evidence="6">3.6.3.27</ecNumber>
    </submittedName>
</protein>
<evidence type="ECO:0000256" key="4">
    <source>
        <dbReference type="ARBA" id="ARBA00022967"/>
    </source>
</evidence>
<dbReference type="KEGG" id="pdo:PSDT_0343"/>
<sequence>MGQRMDVNHLNVYYGKFHAVDDVNMVLEANKVTAFIGPSGCGKSTVLRTLNRMHETLPGAYCTGEILLEGKNLYGPNVDPVEVRRNVGMVFQRPNPFPTMSIRENVLAGLRLNNRRISQADADELVEWALRGANLWNEVKDRLDSPGIGLSGGQQQRLCIARAVAVHPQVLLMDEPCSALDPISTLAVEDLIAELKDEYTIVIVTHNMQQAARISDTTAFFNTQGSDKPGHLVEMTDTATMFSHPSSKETEGYISGHFG</sequence>
<evidence type="ECO:0000256" key="1">
    <source>
        <dbReference type="ARBA" id="ARBA00022448"/>
    </source>
</evidence>
<evidence type="ECO:0000313" key="7">
    <source>
        <dbReference type="Proteomes" id="UP000004946"/>
    </source>
</evidence>
<dbReference type="GO" id="GO:0005524">
    <property type="term" value="F:ATP binding"/>
    <property type="evidence" value="ECO:0007669"/>
    <property type="project" value="UniProtKB-KW"/>
</dbReference>
<dbReference type="Gene3D" id="3.40.50.300">
    <property type="entry name" value="P-loop containing nucleotide triphosphate hydrolases"/>
    <property type="match status" value="1"/>
</dbReference>
<dbReference type="PANTHER" id="PTHR43423">
    <property type="entry name" value="ABC TRANSPORTER I FAMILY MEMBER 17"/>
    <property type="match status" value="1"/>
</dbReference>
<dbReference type="GO" id="GO:0016020">
    <property type="term" value="C:membrane"/>
    <property type="evidence" value="ECO:0007669"/>
    <property type="project" value="InterPro"/>
</dbReference>
<dbReference type="EC" id="3.6.3.27" evidence="6"/>
<keyword evidence="7" id="KW-1185">Reference proteome</keyword>
<proteinExistence type="predicted"/>
<dbReference type="GO" id="GO:0035435">
    <property type="term" value="P:phosphate ion transmembrane transport"/>
    <property type="evidence" value="ECO:0007669"/>
    <property type="project" value="InterPro"/>
</dbReference>
<dbReference type="PANTHER" id="PTHR43423:SF1">
    <property type="entry name" value="ABC TRANSPORTER I FAMILY MEMBER 17"/>
    <property type="match status" value="1"/>
</dbReference>
<gene>
    <name evidence="6" type="primary">pstB</name>
    <name evidence="6" type="ORF">HMPREF0620_1328</name>
</gene>
<name>E6K2T9_PARDN</name>
<dbReference type="GO" id="GO:0016887">
    <property type="term" value="F:ATP hydrolysis activity"/>
    <property type="evidence" value="ECO:0007669"/>
    <property type="project" value="InterPro"/>
</dbReference>
<dbReference type="AlphaFoldDB" id="E6K2T9"/>
<keyword evidence="4" id="KW-1278">Translocase</keyword>
<keyword evidence="3 6" id="KW-0067">ATP-binding</keyword>
<dbReference type="PROSITE" id="PS50893">
    <property type="entry name" value="ABC_TRANSPORTER_2"/>
    <property type="match status" value="1"/>
</dbReference>
<dbReference type="InterPro" id="IPR003593">
    <property type="entry name" value="AAA+_ATPase"/>
</dbReference>
<dbReference type="eggNOG" id="COG1117">
    <property type="taxonomic scope" value="Bacteria"/>
</dbReference>
<dbReference type="GO" id="GO:0005315">
    <property type="term" value="F:phosphate transmembrane transporter activity"/>
    <property type="evidence" value="ECO:0007669"/>
    <property type="project" value="InterPro"/>
</dbReference>
<organism evidence="6 7">
    <name type="scientific">Parascardovia denticolens DSM 10105 = JCM 12538</name>
    <dbReference type="NCBI Taxonomy" id="864564"/>
    <lineage>
        <taxon>Bacteria</taxon>
        <taxon>Bacillati</taxon>
        <taxon>Actinomycetota</taxon>
        <taxon>Actinomycetes</taxon>
        <taxon>Bifidobacteriales</taxon>
        <taxon>Bifidobacteriaceae</taxon>
        <taxon>Parascardovia</taxon>
    </lineage>
</organism>
<dbReference type="PATRIC" id="fig|864564.6.peg.376"/>
<dbReference type="EMBL" id="AEON01000002">
    <property type="protein sequence ID" value="EFT82643.1"/>
    <property type="molecule type" value="Genomic_DNA"/>
</dbReference>
<keyword evidence="2" id="KW-0547">Nucleotide-binding</keyword>
<evidence type="ECO:0000256" key="2">
    <source>
        <dbReference type="ARBA" id="ARBA00022741"/>
    </source>
</evidence>
<dbReference type="Proteomes" id="UP000004946">
    <property type="component" value="Chromosome"/>
</dbReference>
<evidence type="ECO:0000256" key="3">
    <source>
        <dbReference type="ARBA" id="ARBA00022840"/>
    </source>
</evidence>
<keyword evidence="1" id="KW-0813">Transport</keyword>
<dbReference type="InterPro" id="IPR027417">
    <property type="entry name" value="P-loop_NTPase"/>
</dbReference>
<accession>E6K2T9</accession>
<dbReference type="InterPro" id="IPR017871">
    <property type="entry name" value="ABC_transporter-like_CS"/>
</dbReference>
<dbReference type="SUPFAM" id="SSF52540">
    <property type="entry name" value="P-loop containing nucleoside triphosphate hydrolases"/>
    <property type="match status" value="1"/>
</dbReference>
<dbReference type="InterPro" id="IPR005670">
    <property type="entry name" value="PstB-like"/>
</dbReference>
<dbReference type="SMART" id="SM00382">
    <property type="entry name" value="AAA"/>
    <property type="match status" value="1"/>
</dbReference>